<dbReference type="FunFam" id="2.60.40.10:FF:000813">
    <property type="entry name" value="Vesicle-associated protein 1-1"/>
    <property type="match status" value="1"/>
</dbReference>
<feature type="region of interest" description="Disordered" evidence="2">
    <location>
        <begin position="471"/>
        <end position="490"/>
    </location>
</feature>
<reference evidence="4" key="1">
    <citation type="submission" date="2020-06" db="EMBL/GenBank/DDBJ databases">
        <authorList>
            <person name="Li T."/>
            <person name="Hu X."/>
            <person name="Zhang T."/>
            <person name="Song X."/>
            <person name="Zhang H."/>
            <person name="Dai N."/>
            <person name="Sheng W."/>
            <person name="Hou X."/>
            <person name="Wei L."/>
        </authorList>
    </citation>
    <scope>NUCLEOTIDE SEQUENCE</scope>
    <source>
        <strain evidence="4">G02</strain>
        <tissue evidence="4">Leaf</tissue>
    </source>
</reference>
<evidence type="ECO:0000313" key="4">
    <source>
        <dbReference type="EMBL" id="KAL0393197.1"/>
    </source>
</evidence>
<feature type="domain" description="MSP" evidence="3">
    <location>
        <begin position="307"/>
        <end position="427"/>
    </location>
</feature>
<gene>
    <name evidence="4" type="ORF">Sradi_2542500</name>
</gene>
<dbReference type="InterPro" id="IPR008962">
    <property type="entry name" value="PapD-like_sf"/>
</dbReference>
<comment type="similarity">
    <text evidence="1">Belongs to the VAMP-associated protein (VAP) (TC 9.B.17) family.</text>
</comment>
<proteinExistence type="inferred from homology"/>
<reference evidence="4" key="2">
    <citation type="journal article" date="2024" name="Plant">
        <title>Genomic evolution and insights into agronomic trait innovations of Sesamum species.</title>
        <authorList>
            <person name="Miao H."/>
            <person name="Wang L."/>
            <person name="Qu L."/>
            <person name="Liu H."/>
            <person name="Sun Y."/>
            <person name="Le M."/>
            <person name="Wang Q."/>
            <person name="Wei S."/>
            <person name="Zheng Y."/>
            <person name="Lin W."/>
            <person name="Duan Y."/>
            <person name="Cao H."/>
            <person name="Xiong S."/>
            <person name="Wang X."/>
            <person name="Wei L."/>
            <person name="Li C."/>
            <person name="Ma Q."/>
            <person name="Ju M."/>
            <person name="Zhao R."/>
            <person name="Li G."/>
            <person name="Mu C."/>
            <person name="Tian Q."/>
            <person name="Mei H."/>
            <person name="Zhang T."/>
            <person name="Gao T."/>
            <person name="Zhang H."/>
        </authorList>
    </citation>
    <scope>NUCLEOTIDE SEQUENCE</scope>
    <source>
        <strain evidence="4">G02</strain>
    </source>
</reference>
<dbReference type="GO" id="GO:0005789">
    <property type="term" value="C:endoplasmic reticulum membrane"/>
    <property type="evidence" value="ECO:0007669"/>
    <property type="project" value="InterPro"/>
</dbReference>
<evidence type="ECO:0000256" key="1">
    <source>
        <dbReference type="ARBA" id="ARBA00008932"/>
    </source>
</evidence>
<organism evidence="4">
    <name type="scientific">Sesamum radiatum</name>
    <name type="common">Black benniseed</name>
    <dbReference type="NCBI Taxonomy" id="300843"/>
    <lineage>
        <taxon>Eukaryota</taxon>
        <taxon>Viridiplantae</taxon>
        <taxon>Streptophyta</taxon>
        <taxon>Embryophyta</taxon>
        <taxon>Tracheophyta</taxon>
        <taxon>Spermatophyta</taxon>
        <taxon>Magnoliopsida</taxon>
        <taxon>eudicotyledons</taxon>
        <taxon>Gunneridae</taxon>
        <taxon>Pentapetalae</taxon>
        <taxon>asterids</taxon>
        <taxon>lamiids</taxon>
        <taxon>Lamiales</taxon>
        <taxon>Pedaliaceae</taxon>
        <taxon>Sesamum</taxon>
    </lineage>
</organism>
<dbReference type="SUPFAM" id="SSF49354">
    <property type="entry name" value="PapD-like"/>
    <property type="match status" value="1"/>
</dbReference>
<dbReference type="AlphaFoldDB" id="A0AAW2SL79"/>
<dbReference type="EMBL" id="JACGWJ010000010">
    <property type="protein sequence ID" value="KAL0393197.1"/>
    <property type="molecule type" value="Genomic_DNA"/>
</dbReference>
<evidence type="ECO:0000259" key="3">
    <source>
        <dbReference type="PROSITE" id="PS50202"/>
    </source>
</evidence>
<sequence length="673" mass="77017">MVFLYRELYNASEKGKAAIGGALQLVQIWAWSRIIPLCPGFGAPRVHMGPHQIDNNRVLLEAPYGAMWNYQPDTRDISLHKITRSNRTGTDWVLQHILYITRWQRRYDTVIQRQPISNRRDTDRGYWEWYNNITRHFVSSSTGRRVESRYQPGDAPVLQIVVNSFQTLFQSKPVDVEGYHQLVAQLQHEVQIIAEAITHQPQQTATPFDTAPTTSHRQRRSSSQMSIGSVERGDIGVDIAGPSTTYTPQDYYVPQPPQDYYVPQPSQDDWFQSTSYMPSHAEAYFSHVDLTLALLLDREFVITEAELVEIQPRELKFIIEVKKQSSSTVHLANVTDQYIAFKVKTTSPKKYCVRPNVGIIKPKSTYSFTVTMQAQKCAPSEMLCKDKFLIQSTVVPFGTTEEEITPVMFVKEGEKYIEETKLRVVLTSASNSPVSPVDGVPKQEASHDETLSPKEPNSPVLLPVNGLSKQERSYEAPIPEDKLHNREENHSPPDMVREHHFTHFPADMFREHHFTTYLLVQQFMKEEANKNVNMEESSPLEVTERLGPLPAKAEEFYPGKDEESKGVKHVEEAKLKLVTDIEELKSKITAMDSKLIELKVFWGIILFSSDFNPMFSVRAPYRLVPVRLDSSFRLFHTSKARVVNVQLTHHSNGIAKNTNEFWLSLQAEHTSQS</sequence>
<protein>
    <submittedName>
        <fullName evidence="4">Vesicle-associated protein 2-2</fullName>
    </submittedName>
</protein>
<feature type="region of interest" description="Disordered" evidence="2">
    <location>
        <begin position="430"/>
        <end position="464"/>
    </location>
</feature>
<dbReference type="PANTHER" id="PTHR10809">
    <property type="entry name" value="VESICLE-ASSOCIATED MEMBRANE PROTEIN-ASSOCIATED PROTEIN"/>
    <property type="match status" value="1"/>
</dbReference>
<dbReference type="GO" id="GO:0090158">
    <property type="term" value="P:endoplasmic reticulum membrane organization"/>
    <property type="evidence" value="ECO:0007669"/>
    <property type="project" value="TreeGrafter"/>
</dbReference>
<evidence type="ECO:0000256" key="2">
    <source>
        <dbReference type="SAM" id="MobiDB-lite"/>
    </source>
</evidence>
<feature type="compositionally biased region" description="Polar residues" evidence="2">
    <location>
        <begin position="201"/>
        <end position="215"/>
    </location>
</feature>
<dbReference type="InterPro" id="IPR013783">
    <property type="entry name" value="Ig-like_fold"/>
</dbReference>
<dbReference type="PANTHER" id="PTHR10809:SF148">
    <property type="entry name" value="OS01G0936800 PROTEIN"/>
    <property type="match status" value="1"/>
</dbReference>
<accession>A0AAW2SL79</accession>
<dbReference type="Gene3D" id="2.60.40.10">
    <property type="entry name" value="Immunoglobulins"/>
    <property type="match status" value="1"/>
</dbReference>
<dbReference type="InterPro" id="IPR000535">
    <property type="entry name" value="MSP_dom"/>
</dbReference>
<dbReference type="Pfam" id="PF00635">
    <property type="entry name" value="Motile_Sperm"/>
    <property type="match status" value="1"/>
</dbReference>
<dbReference type="InterPro" id="IPR016763">
    <property type="entry name" value="VAP"/>
</dbReference>
<dbReference type="GO" id="GO:0005886">
    <property type="term" value="C:plasma membrane"/>
    <property type="evidence" value="ECO:0007669"/>
    <property type="project" value="TreeGrafter"/>
</dbReference>
<dbReference type="PROSITE" id="PS50202">
    <property type="entry name" value="MSP"/>
    <property type="match status" value="1"/>
</dbReference>
<dbReference type="GO" id="GO:0061817">
    <property type="term" value="P:endoplasmic reticulum-plasma membrane tethering"/>
    <property type="evidence" value="ECO:0007669"/>
    <property type="project" value="TreeGrafter"/>
</dbReference>
<feature type="region of interest" description="Disordered" evidence="2">
    <location>
        <begin position="201"/>
        <end position="228"/>
    </location>
</feature>
<name>A0AAW2SL79_SESRA</name>
<comment type="caution">
    <text evidence="4">The sequence shown here is derived from an EMBL/GenBank/DDBJ whole genome shotgun (WGS) entry which is preliminary data.</text>
</comment>